<dbReference type="PROSITE" id="PS50932">
    <property type="entry name" value="HTH_LACI_2"/>
    <property type="match status" value="1"/>
</dbReference>
<dbReference type="PANTHER" id="PTHR30146">
    <property type="entry name" value="LACI-RELATED TRANSCRIPTIONAL REPRESSOR"/>
    <property type="match status" value="1"/>
</dbReference>
<evidence type="ECO:0000313" key="7">
    <source>
        <dbReference type="Proteomes" id="UP000523079"/>
    </source>
</evidence>
<keyword evidence="1" id="KW-0805">Transcription regulation</keyword>
<comment type="caution">
    <text evidence="6">The sequence shown here is derived from an EMBL/GenBank/DDBJ whole genome shotgun (WGS) entry which is preliminary data.</text>
</comment>
<dbReference type="GO" id="GO:0003700">
    <property type="term" value="F:DNA-binding transcription factor activity"/>
    <property type="evidence" value="ECO:0007669"/>
    <property type="project" value="TreeGrafter"/>
</dbReference>
<dbReference type="Gene3D" id="1.10.260.40">
    <property type="entry name" value="lambda repressor-like DNA-binding domains"/>
    <property type="match status" value="1"/>
</dbReference>
<keyword evidence="3" id="KW-0804">Transcription</keyword>
<dbReference type="InterPro" id="IPR000843">
    <property type="entry name" value="HTH_LacI"/>
</dbReference>
<dbReference type="PANTHER" id="PTHR30146:SF153">
    <property type="entry name" value="LACTOSE OPERON REPRESSOR"/>
    <property type="match status" value="1"/>
</dbReference>
<dbReference type="AlphaFoldDB" id="A0A7W3IRX4"/>
<evidence type="ECO:0000256" key="2">
    <source>
        <dbReference type="ARBA" id="ARBA00023125"/>
    </source>
</evidence>
<dbReference type="EMBL" id="JACGWT010000002">
    <property type="protein sequence ID" value="MBA8794149.1"/>
    <property type="molecule type" value="Genomic_DNA"/>
</dbReference>
<dbReference type="CDD" id="cd01392">
    <property type="entry name" value="HTH_LacI"/>
    <property type="match status" value="1"/>
</dbReference>
<keyword evidence="2 6" id="KW-0238">DNA-binding</keyword>
<dbReference type="RefSeq" id="WP_220483610.1">
    <property type="nucleotide sequence ID" value="NZ_JACGWT010000002.1"/>
</dbReference>
<dbReference type="InterPro" id="IPR010982">
    <property type="entry name" value="Lambda_DNA-bd_dom_sf"/>
</dbReference>
<protein>
    <submittedName>
        <fullName evidence="6">DNA-binding LacI/PurR family transcriptional regulator</fullName>
    </submittedName>
</protein>
<accession>A0A7W3IRX4</accession>
<dbReference type="Proteomes" id="UP000523079">
    <property type="component" value="Unassembled WGS sequence"/>
</dbReference>
<evidence type="ECO:0000259" key="5">
    <source>
        <dbReference type="PROSITE" id="PS50932"/>
    </source>
</evidence>
<dbReference type="GO" id="GO:0000976">
    <property type="term" value="F:transcription cis-regulatory region binding"/>
    <property type="evidence" value="ECO:0007669"/>
    <property type="project" value="TreeGrafter"/>
</dbReference>
<dbReference type="PROSITE" id="PS00356">
    <property type="entry name" value="HTH_LACI_1"/>
    <property type="match status" value="1"/>
</dbReference>
<evidence type="ECO:0000313" key="6">
    <source>
        <dbReference type="EMBL" id="MBA8794149.1"/>
    </source>
</evidence>
<evidence type="ECO:0000256" key="1">
    <source>
        <dbReference type="ARBA" id="ARBA00023015"/>
    </source>
</evidence>
<dbReference type="Gene3D" id="3.40.50.2300">
    <property type="match status" value="2"/>
</dbReference>
<evidence type="ECO:0000256" key="3">
    <source>
        <dbReference type="ARBA" id="ARBA00023163"/>
    </source>
</evidence>
<dbReference type="SUPFAM" id="SSF47413">
    <property type="entry name" value="lambda repressor-like DNA-binding domains"/>
    <property type="match status" value="1"/>
</dbReference>
<gene>
    <name evidence="6" type="ORF">FHX74_001754</name>
</gene>
<dbReference type="InterPro" id="IPR046335">
    <property type="entry name" value="LacI/GalR-like_sensor"/>
</dbReference>
<name>A0A7W3IRX4_9ACTN</name>
<dbReference type="InterPro" id="IPR028082">
    <property type="entry name" value="Peripla_BP_I"/>
</dbReference>
<keyword evidence="7" id="KW-1185">Reference proteome</keyword>
<dbReference type="CDD" id="cd01574">
    <property type="entry name" value="PBP1_LacI"/>
    <property type="match status" value="1"/>
</dbReference>
<dbReference type="Pfam" id="PF00356">
    <property type="entry name" value="LacI"/>
    <property type="match status" value="1"/>
</dbReference>
<proteinExistence type="predicted"/>
<feature type="region of interest" description="Disordered" evidence="4">
    <location>
        <begin position="341"/>
        <end position="368"/>
    </location>
</feature>
<dbReference type="SUPFAM" id="SSF53822">
    <property type="entry name" value="Periplasmic binding protein-like I"/>
    <property type="match status" value="1"/>
</dbReference>
<reference evidence="6 7" key="1">
    <citation type="submission" date="2020-07" db="EMBL/GenBank/DDBJ databases">
        <title>Sequencing the genomes of 1000 actinobacteria strains.</title>
        <authorList>
            <person name="Klenk H.-P."/>
        </authorList>
    </citation>
    <scope>NUCLEOTIDE SEQUENCE [LARGE SCALE GENOMIC DNA]</scope>
    <source>
        <strain evidence="6 7">DSM 100723</strain>
    </source>
</reference>
<sequence length="368" mass="39009">MTVTGRPRPASRPPVMADVARLAGVSPQTVSRVVNDSPLIRPETRARVQQAIDRLGYRPNSAARALVRGRTDVIGVISTGAAHFGPTSIQRTIEDAARAAGLFASTVSLPELTRTLLADSVEHLMRVPVVGIIVIAGQDEALEVARTAPVGVPVVVVEGDLTRARWTVGVDQEAGARMATEHLLALGHREIAHLGGPLDWAEARARRDGWRAAMLAAGLRPPEPVHTTWSAAGGFGSTEELLARSGPRRPVTAVFAASDQIAIGLLAALHRSGRRVPDDVSVVGFDGLPETPYLTPALTTVQQDFPAVGRASIAVLLEAIDGRDPHARELILPELVVRDSTAPAPRRTGRRSVPTGSRPTGRGQDTPR</sequence>
<organism evidence="6 7">
    <name type="scientific">Microlunatus kandeliicorticis</name>
    <dbReference type="NCBI Taxonomy" id="1759536"/>
    <lineage>
        <taxon>Bacteria</taxon>
        <taxon>Bacillati</taxon>
        <taxon>Actinomycetota</taxon>
        <taxon>Actinomycetes</taxon>
        <taxon>Propionibacteriales</taxon>
        <taxon>Propionibacteriaceae</taxon>
        <taxon>Microlunatus</taxon>
    </lineage>
</organism>
<dbReference type="SMART" id="SM00354">
    <property type="entry name" value="HTH_LACI"/>
    <property type="match status" value="1"/>
</dbReference>
<dbReference type="Pfam" id="PF13377">
    <property type="entry name" value="Peripla_BP_3"/>
    <property type="match status" value="1"/>
</dbReference>
<feature type="domain" description="HTH lacI-type" evidence="5">
    <location>
        <begin position="14"/>
        <end position="68"/>
    </location>
</feature>
<evidence type="ECO:0000256" key="4">
    <source>
        <dbReference type="SAM" id="MobiDB-lite"/>
    </source>
</evidence>